<dbReference type="AlphaFoldDB" id="A0A165WK67"/>
<feature type="transmembrane region" description="Helical" evidence="1">
    <location>
        <begin position="48"/>
        <end position="65"/>
    </location>
</feature>
<evidence type="ECO:0000313" key="4">
    <source>
        <dbReference type="Proteomes" id="UP000076476"/>
    </source>
</evidence>
<evidence type="ECO:0000313" key="3">
    <source>
        <dbReference type="EMBL" id="KZN95055.1"/>
    </source>
</evidence>
<dbReference type="InterPro" id="IPR019242">
    <property type="entry name" value="DUF2198"/>
</dbReference>
<organism evidence="3 4">
    <name type="scientific">Aeribacillus pallidus</name>
    <dbReference type="NCBI Taxonomy" id="33936"/>
    <lineage>
        <taxon>Bacteria</taxon>
        <taxon>Bacillati</taxon>
        <taxon>Bacillota</taxon>
        <taxon>Bacilli</taxon>
        <taxon>Bacillales</taxon>
        <taxon>Bacillaceae</taxon>
        <taxon>Aeribacillus</taxon>
    </lineage>
</organism>
<reference evidence="3 4" key="1">
    <citation type="submission" date="2016-04" db="EMBL/GenBank/DDBJ databases">
        <title>Draft genome sequence of Aeribacillus pallidus 8m3 from petroleum reservoir.</title>
        <authorList>
            <person name="Poltaraus A.B."/>
            <person name="Nazina T.N."/>
            <person name="Tourova T.P."/>
            <person name="Malakho S.M."/>
            <person name="Korshunova A.V."/>
            <person name="Sokolova D.S."/>
        </authorList>
    </citation>
    <scope>NUCLEOTIDE SEQUENCE [LARGE SCALE GENOMIC DNA]</scope>
    <source>
        <strain evidence="3 4">8m3</strain>
    </source>
</reference>
<protein>
    <recommendedName>
        <fullName evidence="6">Protein CsbA</fullName>
    </recommendedName>
</protein>
<proteinExistence type="predicted"/>
<evidence type="ECO:0000313" key="2">
    <source>
        <dbReference type="EMBL" id="ASS90259.1"/>
    </source>
</evidence>
<accession>A0A165WK67</accession>
<dbReference type="Pfam" id="PF09964">
    <property type="entry name" value="DUF2198"/>
    <property type="match status" value="1"/>
</dbReference>
<dbReference type="KEGG" id="apak:AP3564_08460"/>
<evidence type="ECO:0008006" key="6">
    <source>
        <dbReference type="Google" id="ProtNLM"/>
    </source>
</evidence>
<sequence length="76" mass="8231">MIKLVFAAFAPFLLVLFFTRVTYSHVVGTLLTAGLLIASYFAGHMDTIYIAILDVASLAAGFIAARSMKKDKKTST</sequence>
<dbReference type="GeneID" id="301125002"/>
<keyword evidence="1" id="KW-0812">Transmembrane</keyword>
<dbReference type="RefSeq" id="WP_063389185.1">
    <property type="nucleotide sequence ID" value="NZ_CP017703.1"/>
</dbReference>
<gene>
    <name evidence="2" type="ORF">AP3564_08460</name>
    <name evidence="3" type="ORF">AZI98_15620</name>
</gene>
<evidence type="ECO:0000256" key="1">
    <source>
        <dbReference type="SAM" id="Phobius"/>
    </source>
</evidence>
<accession>A0A161W424</accession>
<keyword evidence="4" id="KW-1185">Reference proteome</keyword>
<dbReference type="STRING" id="33936.AZI98_15620"/>
<evidence type="ECO:0000313" key="5">
    <source>
        <dbReference type="Proteomes" id="UP000214606"/>
    </source>
</evidence>
<dbReference type="Proteomes" id="UP000214606">
    <property type="component" value="Chromosome"/>
</dbReference>
<name>A0A165WK67_9BACI</name>
<keyword evidence="1" id="KW-0472">Membrane</keyword>
<reference evidence="2 5" key="2">
    <citation type="submission" date="2016-10" db="EMBL/GenBank/DDBJ databases">
        <title>The whole genome sequencing and assembly of Aeribacillus pallidus KCTC3564 strain.</title>
        <authorList>
            <person name="Lee Y.-J."/>
            <person name="Park M.-K."/>
            <person name="Yi H."/>
            <person name="Bahn Y.-S."/>
            <person name="Kim J.F."/>
            <person name="Lee D.-W."/>
        </authorList>
    </citation>
    <scope>NUCLEOTIDE SEQUENCE [LARGE SCALE GENOMIC DNA]</scope>
    <source>
        <strain evidence="2 5">KCTC3564</strain>
    </source>
</reference>
<dbReference type="EMBL" id="CP017703">
    <property type="protein sequence ID" value="ASS90259.1"/>
    <property type="molecule type" value="Genomic_DNA"/>
</dbReference>
<dbReference type="OrthoDB" id="2454250at2"/>
<keyword evidence="1" id="KW-1133">Transmembrane helix</keyword>
<dbReference type="Proteomes" id="UP000076476">
    <property type="component" value="Unassembled WGS sequence"/>
</dbReference>
<dbReference type="EMBL" id="LWBR01000065">
    <property type="protein sequence ID" value="KZN95055.1"/>
    <property type="molecule type" value="Genomic_DNA"/>
</dbReference>